<feature type="transmembrane region" description="Helical" evidence="9">
    <location>
        <begin position="205"/>
        <end position="238"/>
    </location>
</feature>
<dbReference type="RefSeq" id="WP_209510730.1">
    <property type="nucleotide sequence ID" value="NZ_JAGGKS010000002.1"/>
</dbReference>
<evidence type="ECO:0000256" key="4">
    <source>
        <dbReference type="ARBA" id="ARBA00022597"/>
    </source>
</evidence>
<protein>
    <submittedName>
        <fullName evidence="10">PTS system mannose-specific IID component</fullName>
    </submittedName>
</protein>
<feature type="transmembrane region" description="Helical" evidence="9">
    <location>
        <begin position="457"/>
        <end position="478"/>
    </location>
</feature>
<comment type="subcellular location">
    <subcellularLocation>
        <location evidence="1">Cell membrane</location>
        <topology evidence="1">Multi-pass membrane protein</topology>
    </subcellularLocation>
</comment>
<dbReference type="Pfam" id="PF03609">
    <property type="entry name" value="EII-Sor"/>
    <property type="match status" value="1"/>
</dbReference>
<keyword evidence="7 9" id="KW-1133">Transmembrane helix</keyword>
<evidence type="ECO:0000256" key="7">
    <source>
        <dbReference type="ARBA" id="ARBA00022989"/>
    </source>
</evidence>
<feature type="transmembrane region" description="Helical" evidence="9">
    <location>
        <begin position="433"/>
        <end position="451"/>
    </location>
</feature>
<keyword evidence="5" id="KW-0598">Phosphotransferase system</keyword>
<keyword evidence="2" id="KW-0813">Transport</keyword>
<name>A0ABS4GBB0_9FIRM</name>
<keyword evidence="6 9" id="KW-0812">Transmembrane</keyword>
<dbReference type="InterPro" id="IPR004704">
    <property type="entry name" value="PTS_IID_man"/>
</dbReference>
<evidence type="ECO:0000256" key="8">
    <source>
        <dbReference type="ARBA" id="ARBA00023136"/>
    </source>
</evidence>
<evidence type="ECO:0000256" key="9">
    <source>
        <dbReference type="SAM" id="Phobius"/>
    </source>
</evidence>
<dbReference type="PANTHER" id="PTHR32502">
    <property type="entry name" value="N-ACETYLGALACTOSAMINE PERMEASE II COMPONENT-RELATED"/>
    <property type="match status" value="1"/>
</dbReference>
<dbReference type="Pfam" id="PF03613">
    <property type="entry name" value="EIID-AGA"/>
    <property type="match status" value="1"/>
</dbReference>
<dbReference type="Proteomes" id="UP001519342">
    <property type="component" value="Unassembled WGS sequence"/>
</dbReference>
<keyword evidence="11" id="KW-1185">Reference proteome</keyword>
<evidence type="ECO:0000256" key="5">
    <source>
        <dbReference type="ARBA" id="ARBA00022683"/>
    </source>
</evidence>
<dbReference type="InterPro" id="IPR004700">
    <property type="entry name" value="PTS_IIC_man"/>
</dbReference>
<organism evidence="10 11">
    <name type="scientific">Sedimentibacter acidaminivorans</name>
    <dbReference type="NCBI Taxonomy" id="913099"/>
    <lineage>
        <taxon>Bacteria</taxon>
        <taxon>Bacillati</taxon>
        <taxon>Bacillota</taxon>
        <taxon>Tissierellia</taxon>
        <taxon>Sedimentibacter</taxon>
    </lineage>
</organism>
<feature type="transmembrane region" description="Helical" evidence="9">
    <location>
        <begin position="6"/>
        <end position="30"/>
    </location>
</feature>
<sequence length="488" mass="55361">MTTLNFLLLSILYFWGSSTALSMGIGYYTLYRPIISGMITGLILGDVKLGILAGSVVNIMYIDFISTGGSLKGDQCLTAIIAASVSIIFKISSIESAAIAYPFGYLGIFIWKYRLSINTIFVNKYEEKFNNKLNPSIALFDGLYPQILLYVMSTVVILISFLAVFTFRNLIIKENIEYWLYLFGIFLLNISIINVLLKLKNKYSLVLYASTLGLVLAFKASSFLMTLFVIIIVISLSYKDVFLSITSKLEKHDNRILNKRDLFYSWFIWMNFSHACYNYERLQGMAYAHSMKNIIKKLYKDNSEIVSTINKYTEFFNTEPNIGTPIHGYIIYLEEEKSLGNKTIEISYIKKGMMGIAAGLGDSFTQVVLSPLFISISLMLSLDNEFFVAMVPIVLLGIIIIYISYTGWMSGYYNGRQSLINRINLVKKSKVKLKFPLIFGSMLGVITAKLIELNYRVISNNSFDIIAVLVISIIFIIAEKIKQKKNLR</sequence>
<dbReference type="PANTHER" id="PTHR32502:SF5">
    <property type="entry name" value="N-ACETYLGALACTOSAMINE PERMEASE IID COMPONENT-RELATED"/>
    <property type="match status" value="1"/>
</dbReference>
<dbReference type="InterPro" id="IPR050303">
    <property type="entry name" value="GatZ_KbaZ_carbometab"/>
</dbReference>
<reference evidence="10 11" key="1">
    <citation type="submission" date="2021-03" db="EMBL/GenBank/DDBJ databases">
        <title>Genomic Encyclopedia of Type Strains, Phase IV (KMG-IV): sequencing the most valuable type-strain genomes for metagenomic binning, comparative biology and taxonomic classification.</title>
        <authorList>
            <person name="Goeker M."/>
        </authorList>
    </citation>
    <scope>NUCLEOTIDE SEQUENCE [LARGE SCALE GENOMIC DNA]</scope>
    <source>
        <strain evidence="10 11">DSM 24004</strain>
    </source>
</reference>
<feature type="transmembrane region" description="Helical" evidence="9">
    <location>
        <begin position="356"/>
        <end position="380"/>
    </location>
</feature>
<evidence type="ECO:0000313" key="10">
    <source>
        <dbReference type="EMBL" id="MBP1924974.1"/>
    </source>
</evidence>
<evidence type="ECO:0000256" key="1">
    <source>
        <dbReference type="ARBA" id="ARBA00004651"/>
    </source>
</evidence>
<keyword evidence="8 9" id="KW-0472">Membrane</keyword>
<dbReference type="PROSITE" id="PS51108">
    <property type="entry name" value="PTS_EIID"/>
    <property type="match status" value="1"/>
</dbReference>
<feature type="transmembrane region" description="Helical" evidence="9">
    <location>
        <begin position="386"/>
        <end position="412"/>
    </location>
</feature>
<keyword evidence="4" id="KW-0762">Sugar transport</keyword>
<accession>A0ABS4GBB0</accession>
<feature type="transmembrane region" description="Helical" evidence="9">
    <location>
        <begin position="42"/>
        <end position="62"/>
    </location>
</feature>
<dbReference type="EMBL" id="JAGGKS010000002">
    <property type="protein sequence ID" value="MBP1924974.1"/>
    <property type="molecule type" value="Genomic_DNA"/>
</dbReference>
<evidence type="ECO:0000313" key="11">
    <source>
        <dbReference type="Proteomes" id="UP001519342"/>
    </source>
</evidence>
<evidence type="ECO:0000256" key="2">
    <source>
        <dbReference type="ARBA" id="ARBA00022448"/>
    </source>
</evidence>
<keyword evidence="3" id="KW-1003">Cell membrane</keyword>
<evidence type="ECO:0000256" key="3">
    <source>
        <dbReference type="ARBA" id="ARBA00022475"/>
    </source>
</evidence>
<comment type="caution">
    <text evidence="10">The sequence shown here is derived from an EMBL/GenBank/DDBJ whole genome shotgun (WGS) entry which is preliminary data.</text>
</comment>
<feature type="transmembrane region" description="Helical" evidence="9">
    <location>
        <begin position="179"/>
        <end position="199"/>
    </location>
</feature>
<evidence type="ECO:0000256" key="6">
    <source>
        <dbReference type="ARBA" id="ARBA00022692"/>
    </source>
</evidence>
<gene>
    <name evidence="10" type="ORF">J2Z76_000831</name>
</gene>
<feature type="transmembrane region" description="Helical" evidence="9">
    <location>
        <begin position="147"/>
        <end position="167"/>
    </location>
</feature>
<proteinExistence type="predicted"/>